<keyword evidence="5" id="KW-1185">Reference proteome</keyword>
<gene>
    <name evidence="4" type="ORF">ACFOGJ_04140</name>
</gene>
<proteinExistence type="predicted"/>
<sequence length="428" mass="42890">MTDLEIFQRLAVALAIGTLVGLERGWQTRETEEQRRTAGLRTFALIGLAGGVLGLLAAPFGPAPFAAGAVLATGAVAGFRWREAKDSGDYGITTVIAALCTYALAGYAAVGSLALAGAAAVAMTLFLALKNALHGWLAKLTWPELRSALILLAMSLIVLPLLPDRPVGPLDLLNPYLVWSMTILIALVSFAGYVAIKAMGARQGLLLAGLVGGLASSTATTAGLARLSRPAGIARNGVPSGLAAAGILMSFAVMYLRVPVVAFVLAPEVGLRLAPAALAAAAISAAGGGLVLLRRERLKATAPPALPNPLDLWEVLKFGALIAIVSVLAGLLAQTFGDAGLQVLAFVSGLADVDAPTVSLAGLAGTDAGETPAATAASGIALAVLANMLAKCGLAWALAAPRTALLVSLGTAAGLAAAAAAFFLAAAA</sequence>
<feature type="transmembrane region" description="Helical" evidence="1">
    <location>
        <begin position="343"/>
        <end position="364"/>
    </location>
</feature>
<dbReference type="PANTHER" id="PTHR39084">
    <property type="entry name" value="MEMBRANE PROTEIN-RELATED"/>
    <property type="match status" value="1"/>
</dbReference>
<comment type="caution">
    <text evidence="4">The sequence shown here is derived from an EMBL/GenBank/DDBJ whole genome shotgun (WGS) entry which is preliminary data.</text>
</comment>
<accession>A0ABV7KVW3</accession>
<dbReference type="Pfam" id="PF13194">
    <property type="entry name" value="DUF4010"/>
    <property type="match status" value="1"/>
</dbReference>
<name>A0ABV7KVW3_9PROT</name>
<feature type="transmembrane region" description="Helical" evidence="1">
    <location>
        <begin position="175"/>
        <end position="196"/>
    </location>
</feature>
<keyword evidence="1" id="KW-0472">Membrane</keyword>
<dbReference type="PANTHER" id="PTHR39084:SF1">
    <property type="entry name" value="DUF4010 DOMAIN-CONTAINING PROTEIN"/>
    <property type="match status" value="1"/>
</dbReference>
<dbReference type="EMBL" id="JBHRTR010000012">
    <property type="protein sequence ID" value="MFC3226404.1"/>
    <property type="molecule type" value="Genomic_DNA"/>
</dbReference>
<feature type="transmembrane region" description="Helical" evidence="1">
    <location>
        <begin position="38"/>
        <end position="57"/>
    </location>
</feature>
<reference evidence="5" key="1">
    <citation type="journal article" date="2019" name="Int. J. Syst. Evol. Microbiol.">
        <title>The Global Catalogue of Microorganisms (GCM) 10K type strain sequencing project: providing services to taxonomists for standard genome sequencing and annotation.</title>
        <authorList>
            <consortium name="The Broad Institute Genomics Platform"/>
            <consortium name="The Broad Institute Genome Sequencing Center for Infectious Disease"/>
            <person name="Wu L."/>
            <person name="Ma J."/>
        </authorList>
    </citation>
    <scope>NUCLEOTIDE SEQUENCE [LARGE SCALE GENOMIC DNA]</scope>
    <source>
        <strain evidence="5">KCTC 42964</strain>
    </source>
</reference>
<evidence type="ECO:0000313" key="5">
    <source>
        <dbReference type="Proteomes" id="UP001595528"/>
    </source>
</evidence>
<feature type="transmembrane region" description="Helical" evidence="1">
    <location>
        <begin position="376"/>
        <end position="398"/>
    </location>
</feature>
<feature type="transmembrane region" description="Helical" evidence="1">
    <location>
        <begin position="6"/>
        <end position="26"/>
    </location>
</feature>
<dbReference type="InterPro" id="IPR025105">
    <property type="entry name" value="DUF4010"/>
</dbReference>
<evidence type="ECO:0000259" key="3">
    <source>
        <dbReference type="Pfam" id="PF13194"/>
    </source>
</evidence>
<feature type="transmembrane region" description="Helical" evidence="1">
    <location>
        <begin position="205"/>
        <end position="225"/>
    </location>
</feature>
<feature type="transmembrane region" description="Helical" evidence="1">
    <location>
        <begin position="245"/>
        <end position="266"/>
    </location>
</feature>
<dbReference type="InterPro" id="IPR049177">
    <property type="entry name" value="MgtC_SapB_SrpB_YhiD_N"/>
</dbReference>
<feature type="transmembrane region" description="Helical" evidence="1">
    <location>
        <begin position="405"/>
        <end position="427"/>
    </location>
</feature>
<feature type="domain" description="DUF4010" evidence="3">
    <location>
        <begin position="183"/>
        <end position="398"/>
    </location>
</feature>
<feature type="transmembrane region" description="Helical" evidence="1">
    <location>
        <begin position="113"/>
        <end position="133"/>
    </location>
</feature>
<feature type="transmembrane region" description="Helical" evidence="1">
    <location>
        <begin position="273"/>
        <end position="292"/>
    </location>
</feature>
<feature type="domain" description="MgtC/SapB/SrpB/YhiD N-terminal" evidence="2">
    <location>
        <begin position="10"/>
        <end position="135"/>
    </location>
</feature>
<dbReference type="Pfam" id="PF02308">
    <property type="entry name" value="MgtC"/>
    <property type="match status" value="1"/>
</dbReference>
<evidence type="ECO:0000259" key="2">
    <source>
        <dbReference type="Pfam" id="PF02308"/>
    </source>
</evidence>
<keyword evidence="1" id="KW-0812">Transmembrane</keyword>
<evidence type="ECO:0000256" key="1">
    <source>
        <dbReference type="SAM" id="Phobius"/>
    </source>
</evidence>
<organism evidence="4 5">
    <name type="scientific">Marinibaculum pumilum</name>
    <dbReference type="NCBI Taxonomy" id="1766165"/>
    <lineage>
        <taxon>Bacteria</taxon>
        <taxon>Pseudomonadati</taxon>
        <taxon>Pseudomonadota</taxon>
        <taxon>Alphaproteobacteria</taxon>
        <taxon>Rhodospirillales</taxon>
        <taxon>Rhodospirillaceae</taxon>
        <taxon>Marinibaculum</taxon>
    </lineage>
</organism>
<feature type="transmembrane region" description="Helical" evidence="1">
    <location>
        <begin position="312"/>
        <end position="331"/>
    </location>
</feature>
<keyword evidence="1" id="KW-1133">Transmembrane helix</keyword>
<feature type="transmembrane region" description="Helical" evidence="1">
    <location>
        <begin position="145"/>
        <end position="163"/>
    </location>
</feature>
<dbReference type="Proteomes" id="UP001595528">
    <property type="component" value="Unassembled WGS sequence"/>
</dbReference>
<protein>
    <submittedName>
        <fullName evidence="4">MgtC/SapB family protein</fullName>
    </submittedName>
</protein>
<evidence type="ECO:0000313" key="4">
    <source>
        <dbReference type="EMBL" id="MFC3226404.1"/>
    </source>
</evidence>
<dbReference type="RefSeq" id="WP_379898372.1">
    <property type="nucleotide sequence ID" value="NZ_JBHRTR010000012.1"/>
</dbReference>